<comment type="caution">
    <text evidence="2">The sequence shown here is derived from an EMBL/GenBank/DDBJ whole genome shotgun (WGS) entry which is preliminary data.</text>
</comment>
<organism evidence="2 3">
    <name type="scientific">Mycolicibacterium grossiae</name>
    <dbReference type="NCBI Taxonomy" id="1552759"/>
    <lineage>
        <taxon>Bacteria</taxon>
        <taxon>Bacillati</taxon>
        <taxon>Actinomycetota</taxon>
        <taxon>Actinomycetes</taxon>
        <taxon>Mycobacteriales</taxon>
        <taxon>Mycobacteriaceae</taxon>
        <taxon>Mycolicibacterium</taxon>
    </lineage>
</organism>
<dbReference type="Proteomes" id="UP000178953">
    <property type="component" value="Unassembled WGS sequence"/>
</dbReference>
<keyword evidence="3" id="KW-1185">Reference proteome</keyword>
<reference evidence="2 3" key="1">
    <citation type="submission" date="2016-09" db="EMBL/GenBank/DDBJ databases">
        <title>genome sequence of Mycobacterium sp. 739 SCH.</title>
        <authorList>
            <person name="Greninger A.L."/>
            <person name="Qin X."/>
            <person name="Jerome K."/>
            <person name="Vora S."/>
            <person name="Quinn K."/>
        </authorList>
    </citation>
    <scope>NUCLEOTIDE SEQUENCE [LARGE SCALE GENOMIC DNA]</scope>
    <source>
        <strain evidence="2 3">SCH</strain>
    </source>
</reference>
<name>A0A1E8Q8E1_9MYCO</name>
<accession>A0A1E8Q8E1</accession>
<evidence type="ECO:0000313" key="3">
    <source>
        <dbReference type="Proteomes" id="UP000178953"/>
    </source>
</evidence>
<dbReference type="AlphaFoldDB" id="A0A1E8Q8E1"/>
<sequence>MVISWVEECHHEQRVRVPRNFDPEETDLTDALAELDPDGFAWLERTQIEVVEAEQHHPAAQYLDPPRYDEPTGAKNSSDIPAGGGEAVMIPGDVWRSFLAQETTLDDEHPGQVSLSAVVAELLRMTAERSQASADG</sequence>
<evidence type="ECO:0000256" key="1">
    <source>
        <dbReference type="SAM" id="MobiDB-lite"/>
    </source>
</evidence>
<proteinExistence type="predicted"/>
<dbReference type="EMBL" id="MCHX01000015">
    <property type="protein sequence ID" value="OFJ54229.1"/>
    <property type="molecule type" value="Genomic_DNA"/>
</dbReference>
<gene>
    <name evidence="2" type="ORF">BEL07_08350</name>
</gene>
<protein>
    <submittedName>
        <fullName evidence="2">Uncharacterized protein</fullName>
    </submittedName>
</protein>
<evidence type="ECO:0000313" key="2">
    <source>
        <dbReference type="EMBL" id="OFJ54229.1"/>
    </source>
</evidence>
<feature type="region of interest" description="Disordered" evidence="1">
    <location>
        <begin position="54"/>
        <end position="86"/>
    </location>
</feature>